<comment type="caution">
    <text evidence="2">The sequence shown here is derived from an EMBL/GenBank/DDBJ whole genome shotgun (WGS) entry which is preliminary data.</text>
</comment>
<organism evidence="2 3">
    <name type="scientific">Ignelater luminosus</name>
    <name type="common">Cucubano</name>
    <name type="synonym">Pyrophorus luminosus</name>
    <dbReference type="NCBI Taxonomy" id="2038154"/>
    <lineage>
        <taxon>Eukaryota</taxon>
        <taxon>Metazoa</taxon>
        <taxon>Ecdysozoa</taxon>
        <taxon>Arthropoda</taxon>
        <taxon>Hexapoda</taxon>
        <taxon>Insecta</taxon>
        <taxon>Pterygota</taxon>
        <taxon>Neoptera</taxon>
        <taxon>Endopterygota</taxon>
        <taxon>Coleoptera</taxon>
        <taxon>Polyphaga</taxon>
        <taxon>Elateriformia</taxon>
        <taxon>Elateroidea</taxon>
        <taxon>Elateridae</taxon>
        <taxon>Agrypninae</taxon>
        <taxon>Pyrophorini</taxon>
        <taxon>Ignelater</taxon>
    </lineage>
</organism>
<dbReference type="EMBL" id="VTPC01070043">
    <property type="protein sequence ID" value="KAF2889176.1"/>
    <property type="molecule type" value="Genomic_DNA"/>
</dbReference>
<evidence type="ECO:0000313" key="2">
    <source>
        <dbReference type="EMBL" id="KAF2889176.1"/>
    </source>
</evidence>
<feature type="region of interest" description="Disordered" evidence="1">
    <location>
        <begin position="48"/>
        <end position="120"/>
    </location>
</feature>
<accession>A0A8K0CP65</accession>
<feature type="compositionally biased region" description="Basic and acidic residues" evidence="1">
    <location>
        <begin position="76"/>
        <end position="88"/>
    </location>
</feature>
<reference evidence="2" key="1">
    <citation type="submission" date="2019-08" db="EMBL/GenBank/DDBJ databases">
        <title>The genome of the North American firefly Photinus pyralis.</title>
        <authorList>
            <consortium name="Photinus pyralis genome working group"/>
            <person name="Fallon T.R."/>
            <person name="Sander Lower S.E."/>
            <person name="Weng J.-K."/>
        </authorList>
    </citation>
    <scope>NUCLEOTIDE SEQUENCE</scope>
    <source>
        <strain evidence="2">TRF0915ILg1</strain>
        <tissue evidence="2">Whole body</tissue>
    </source>
</reference>
<feature type="compositionally biased region" description="Polar residues" evidence="1">
    <location>
        <begin position="50"/>
        <end position="68"/>
    </location>
</feature>
<dbReference type="Proteomes" id="UP000801492">
    <property type="component" value="Unassembled WGS sequence"/>
</dbReference>
<dbReference type="AlphaFoldDB" id="A0A8K0CP65"/>
<keyword evidence="3" id="KW-1185">Reference proteome</keyword>
<name>A0A8K0CP65_IGNLU</name>
<sequence>MSQRSRRVLQLAMVANIPAKIDVLQHKTKFTTDLDPSCMILISSLDDDSGVQTYEPSELISESSSNEAAHTAVVKAENRTVNKQRGEPNKGSNENNAENNAQKKLSRKRPRNESKKKLEKRLRNTGKEYILVKNKKVLEPRVVKAGSSEKRCRIKYGFLEEDKRAKHCNHRKLDPVIRNGIWKHIDSIPRIESHYLRSQTRREFIKGGKILAQLHLDYMEDCKKNNLPYGNITMYSRIFRNEYNNKFGQTVNWLEVKEFRVQKNREDILLYKINHEQQQYYAISVKKRRSRCNGSSDEMIIPLAYSAPQKISSTKRDGLMKLIKADLIKKKPYQPFYNTVVSQ</sequence>
<evidence type="ECO:0000313" key="3">
    <source>
        <dbReference type="Proteomes" id="UP000801492"/>
    </source>
</evidence>
<protein>
    <submittedName>
        <fullName evidence="2">Uncharacterized protein</fullName>
    </submittedName>
</protein>
<gene>
    <name evidence="2" type="ORF">ILUMI_16997</name>
</gene>
<evidence type="ECO:0000256" key="1">
    <source>
        <dbReference type="SAM" id="MobiDB-lite"/>
    </source>
</evidence>
<proteinExistence type="predicted"/>
<feature type="compositionally biased region" description="Basic and acidic residues" evidence="1">
    <location>
        <begin position="111"/>
        <end position="120"/>
    </location>
</feature>
<dbReference type="OrthoDB" id="6774481at2759"/>